<name>A0ABQ0EAG4_9BACT</name>
<dbReference type="InterPro" id="IPR017871">
    <property type="entry name" value="ABC_transporter-like_CS"/>
</dbReference>
<sequence length="212" mass="22883">MNPVVTLYGVGHCFGARTVLRGVDFTLMPGSCAVLTGPSGTGKSTLIRIMTGLLRPQEGTATLAARRVGFVFQEPRLLPWRTALQNVLLPCEPQTPQARRNALDLLEAVGLSAAADLLPQELSGGMRQRVSLARALAVRPDLLVLDEPFTGLDGPLRDDMKKLIEDLMHDGHAKAATAVVQVAHHEQDILRHADAHFRLEHGTLAAGQRSLP</sequence>
<dbReference type="Gene3D" id="3.40.50.300">
    <property type="entry name" value="P-loop containing nucleotide triphosphate hydrolases"/>
    <property type="match status" value="1"/>
</dbReference>
<reference evidence="5 6" key="1">
    <citation type="journal article" date="2025" name="Int. J. Syst. Evol. Microbiol.">
        <title>Desulfovibrio falkowii sp. nov., Porphyromonas miyakawae sp. nov., Mediterraneibacter flintii sp. nov. and Owariibacterium komagatae gen. nov., sp. nov., isolated from human faeces.</title>
        <authorList>
            <person name="Hamaguchi T."/>
            <person name="Ohara M."/>
            <person name="Hisatomi A."/>
            <person name="Sekiguchi K."/>
            <person name="Takeda J.I."/>
            <person name="Ueyama J."/>
            <person name="Ito M."/>
            <person name="Nishiwaki H."/>
            <person name="Ogi T."/>
            <person name="Hirayama M."/>
            <person name="Ohkuma M."/>
            <person name="Sakamoto M."/>
            <person name="Ohno K."/>
        </authorList>
    </citation>
    <scope>NUCLEOTIDE SEQUENCE [LARGE SCALE GENOMIC DNA]</scope>
    <source>
        <strain evidence="5 6">13CB8C</strain>
    </source>
</reference>
<evidence type="ECO:0000256" key="3">
    <source>
        <dbReference type="ARBA" id="ARBA00022840"/>
    </source>
</evidence>
<protein>
    <recommendedName>
        <fullName evidence="4">ABC transporter domain-containing protein</fullName>
    </recommendedName>
</protein>
<dbReference type="RefSeq" id="WP_394026395.1">
    <property type="nucleotide sequence ID" value="NZ_BAAFSG010000001.1"/>
</dbReference>
<evidence type="ECO:0000256" key="2">
    <source>
        <dbReference type="ARBA" id="ARBA00022741"/>
    </source>
</evidence>
<dbReference type="Proteomes" id="UP001628192">
    <property type="component" value="Unassembled WGS sequence"/>
</dbReference>
<dbReference type="PROSITE" id="PS50893">
    <property type="entry name" value="ABC_TRANSPORTER_2"/>
    <property type="match status" value="1"/>
</dbReference>
<dbReference type="SMART" id="SM00382">
    <property type="entry name" value="AAA"/>
    <property type="match status" value="1"/>
</dbReference>
<keyword evidence="6" id="KW-1185">Reference proteome</keyword>
<dbReference type="PANTHER" id="PTHR42788">
    <property type="entry name" value="TAURINE IMPORT ATP-BINDING PROTEIN-RELATED"/>
    <property type="match status" value="1"/>
</dbReference>
<dbReference type="EMBL" id="BAAFSG010000001">
    <property type="protein sequence ID" value="GAB1254809.1"/>
    <property type="molecule type" value="Genomic_DNA"/>
</dbReference>
<organism evidence="5 6">
    <name type="scientific">Desulfovibrio falkowii</name>
    <dbReference type="NCBI Taxonomy" id="3136602"/>
    <lineage>
        <taxon>Bacteria</taxon>
        <taxon>Pseudomonadati</taxon>
        <taxon>Thermodesulfobacteriota</taxon>
        <taxon>Desulfovibrionia</taxon>
        <taxon>Desulfovibrionales</taxon>
        <taxon>Desulfovibrionaceae</taxon>
        <taxon>Desulfovibrio</taxon>
    </lineage>
</organism>
<evidence type="ECO:0000259" key="4">
    <source>
        <dbReference type="PROSITE" id="PS50893"/>
    </source>
</evidence>
<dbReference type="PROSITE" id="PS00211">
    <property type="entry name" value="ABC_TRANSPORTER_1"/>
    <property type="match status" value="1"/>
</dbReference>
<dbReference type="PANTHER" id="PTHR42788:SF13">
    <property type="entry name" value="ALIPHATIC SULFONATES IMPORT ATP-BINDING PROTEIN SSUB"/>
    <property type="match status" value="1"/>
</dbReference>
<evidence type="ECO:0000313" key="5">
    <source>
        <dbReference type="EMBL" id="GAB1254809.1"/>
    </source>
</evidence>
<comment type="caution">
    <text evidence="5">The sequence shown here is derived from an EMBL/GenBank/DDBJ whole genome shotgun (WGS) entry which is preliminary data.</text>
</comment>
<accession>A0ABQ0EAG4</accession>
<feature type="domain" description="ABC transporter" evidence="4">
    <location>
        <begin position="5"/>
        <end position="211"/>
    </location>
</feature>
<dbReference type="SUPFAM" id="SSF52540">
    <property type="entry name" value="P-loop containing nucleoside triphosphate hydrolases"/>
    <property type="match status" value="1"/>
</dbReference>
<dbReference type="Pfam" id="PF00005">
    <property type="entry name" value="ABC_tran"/>
    <property type="match status" value="1"/>
</dbReference>
<dbReference type="InterPro" id="IPR003593">
    <property type="entry name" value="AAA+_ATPase"/>
</dbReference>
<evidence type="ECO:0000256" key="1">
    <source>
        <dbReference type="ARBA" id="ARBA00022448"/>
    </source>
</evidence>
<gene>
    <name evidence="5" type="ORF">Defa_22960</name>
</gene>
<keyword evidence="3" id="KW-0067">ATP-binding</keyword>
<dbReference type="InterPro" id="IPR027417">
    <property type="entry name" value="P-loop_NTPase"/>
</dbReference>
<evidence type="ECO:0000313" key="6">
    <source>
        <dbReference type="Proteomes" id="UP001628192"/>
    </source>
</evidence>
<dbReference type="InterPro" id="IPR003439">
    <property type="entry name" value="ABC_transporter-like_ATP-bd"/>
</dbReference>
<dbReference type="InterPro" id="IPR050166">
    <property type="entry name" value="ABC_transporter_ATP-bind"/>
</dbReference>
<keyword evidence="2" id="KW-0547">Nucleotide-binding</keyword>
<proteinExistence type="predicted"/>
<keyword evidence="1" id="KW-0813">Transport</keyword>